<feature type="signal peptide" evidence="2">
    <location>
        <begin position="1"/>
        <end position="15"/>
    </location>
</feature>
<dbReference type="AlphaFoldDB" id="A0A9P4TW73"/>
<organism evidence="3 4">
    <name type="scientific">Tothia fuscella</name>
    <dbReference type="NCBI Taxonomy" id="1048955"/>
    <lineage>
        <taxon>Eukaryota</taxon>
        <taxon>Fungi</taxon>
        <taxon>Dikarya</taxon>
        <taxon>Ascomycota</taxon>
        <taxon>Pezizomycotina</taxon>
        <taxon>Dothideomycetes</taxon>
        <taxon>Pleosporomycetidae</taxon>
        <taxon>Venturiales</taxon>
        <taxon>Cylindrosympodiaceae</taxon>
        <taxon>Tothia</taxon>
    </lineage>
</organism>
<sequence>MLLQCSILIITAVNASSDKGACSACDLAGIKSTIPPVIGKDDMGRFYEALLKSVVGIHFLRGSLSTGSGGSVPLCCAQSTDGLLVAEYGLPFCYDKFTTSYFVPDKSYGNLHTGNYTLKNGDSANLVSGAFQMNGKTGNMYTTGDTKPNTGTISAPSPWTSSGIGHAIPPTALGLTIPPTTVSARTVAGSVQSGSIIPGRTIAAAILTAATTLTSTTATEALPTTSAVTSQTKKGDASADAS</sequence>
<accession>A0A9P4TW73</accession>
<dbReference type="Proteomes" id="UP000800235">
    <property type="component" value="Unassembled WGS sequence"/>
</dbReference>
<feature type="compositionally biased region" description="Basic and acidic residues" evidence="1">
    <location>
        <begin position="233"/>
        <end position="242"/>
    </location>
</feature>
<feature type="region of interest" description="Disordered" evidence="1">
    <location>
        <begin position="223"/>
        <end position="242"/>
    </location>
</feature>
<dbReference type="EMBL" id="MU007066">
    <property type="protein sequence ID" value="KAF2426176.1"/>
    <property type="molecule type" value="Genomic_DNA"/>
</dbReference>
<keyword evidence="2" id="KW-0732">Signal</keyword>
<proteinExistence type="predicted"/>
<protein>
    <submittedName>
        <fullName evidence="3">Uncharacterized protein</fullName>
    </submittedName>
</protein>
<reference evidence="3" key="1">
    <citation type="journal article" date="2020" name="Stud. Mycol.">
        <title>101 Dothideomycetes genomes: a test case for predicting lifestyles and emergence of pathogens.</title>
        <authorList>
            <person name="Haridas S."/>
            <person name="Albert R."/>
            <person name="Binder M."/>
            <person name="Bloem J."/>
            <person name="Labutti K."/>
            <person name="Salamov A."/>
            <person name="Andreopoulos B."/>
            <person name="Baker S."/>
            <person name="Barry K."/>
            <person name="Bills G."/>
            <person name="Bluhm B."/>
            <person name="Cannon C."/>
            <person name="Castanera R."/>
            <person name="Culley D."/>
            <person name="Daum C."/>
            <person name="Ezra D."/>
            <person name="Gonzalez J."/>
            <person name="Henrissat B."/>
            <person name="Kuo A."/>
            <person name="Liang C."/>
            <person name="Lipzen A."/>
            <person name="Lutzoni F."/>
            <person name="Magnuson J."/>
            <person name="Mondo S."/>
            <person name="Nolan M."/>
            <person name="Ohm R."/>
            <person name="Pangilinan J."/>
            <person name="Park H.-J."/>
            <person name="Ramirez L."/>
            <person name="Alfaro M."/>
            <person name="Sun H."/>
            <person name="Tritt A."/>
            <person name="Yoshinaga Y."/>
            <person name="Zwiers L.-H."/>
            <person name="Turgeon B."/>
            <person name="Goodwin S."/>
            <person name="Spatafora J."/>
            <person name="Crous P."/>
            <person name="Grigoriev I."/>
        </authorList>
    </citation>
    <scope>NUCLEOTIDE SEQUENCE</scope>
    <source>
        <strain evidence="3">CBS 130266</strain>
    </source>
</reference>
<evidence type="ECO:0000313" key="4">
    <source>
        <dbReference type="Proteomes" id="UP000800235"/>
    </source>
</evidence>
<name>A0A9P4TW73_9PEZI</name>
<comment type="caution">
    <text evidence="3">The sequence shown here is derived from an EMBL/GenBank/DDBJ whole genome shotgun (WGS) entry which is preliminary data.</text>
</comment>
<dbReference type="OrthoDB" id="3438781at2759"/>
<gene>
    <name evidence="3" type="ORF">EJ08DRAFT_663366</name>
</gene>
<evidence type="ECO:0000256" key="2">
    <source>
        <dbReference type="SAM" id="SignalP"/>
    </source>
</evidence>
<feature type="chain" id="PRO_5040182739" evidence="2">
    <location>
        <begin position="16"/>
        <end position="242"/>
    </location>
</feature>
<evidence type="ECO:0000256" key="1">
    <source>
        <dbReference type="SAM" id="MobiDB-lite"/>
    </source>
</evidence>
<keyword evidence="4" id="KW-1185">Reference proteome</keyword>
<evidence type="ECO:0000313" key="3">
    <source>
        <dbReference type="EMBL" id="KAF2426176.1"/>
    </source>
</evidence>